<accession>A0ABQ1LC99</accession>
<evidence type="ECO:0000313" key="2">
    <source>
        <dbReference type="Proteomes" id="UP000597338"/>
    </source>
</evidence>
<evidence type="ECO:0000313" key="1">
    <source>
        <dbReference type="EMBL" id="GGC22293.1"/>
    </source>
</evidence>
<comment type="caution">
    <text evidence="1">The sequence shown here is derived from an EMBL/GenBank/DDBJ whole genome shotgun (WGS) entry which is preliminary data.</text>
</comment>
<gene>
    <name evidence="1" type="ORF">GCM10011386_12770</name>
</gene>
<dbReference type="EMBL" id="BMIK01000003">
    <property type="protein sequence ID" value="GGC22293.1"/>
    <property type="molecule type" value="Genomic_DNA"/>
</dbReference>
<sequence length="124" mass="13600">MIKLFKNKVDFTGVAVLLMAFFVAVGFKAAERYQGPDWYAVTVTDPSQPNSEAFQQIQGLYPGGTPTTPCDQPTADTVCAVQLTLGEDESLTFRVTIQAVRDMIDDDNADISIGSKLYKPEDED</sequence>
<evidence type="ECO:0008006" key="3">
    <source>
        <dbReference type="Google" id="ProtNLM"/>
    </source>
</evidence>
<proteinExistence type="predicted"/>
<keyword evidence="2" id="KW-1185">Reference proteome</keyword>
<dbReference type="Proteomes" id="UP000597338">
    <property type="component" value="Unassembled WGS sequence"/>
</dbReference>
<reference evidence="2" key="1">
    <citation type="journal article" date="2019" name="Int. J. Syst. Evol. Microbiol.">
        <title>The Global Catalogue of Microorganisms (GCM) 10K type strain sequencing project: providing services to taxonomists for standard genome sequencing and annotation.</title>
        <authorList>
            <consortium name="The Broad Institute Genomics Platform"/>
            <consortium name="The Broad Institute Genome Sequencing Center for Infectious Disease"/>
            <person name="Wu L."/>
            <person name="Ma J."/>
        </authorList>
    </citation>
    <scope>NUCLEOTIDE SEQUENCE [LARGE SCALE GENOMIC DNA]</scope>
    <source>
        <strain evidence="2">CGMCC 1.15342</strain>
    </source>
</reference>
<name>A0ABQ1LC99_9SPHI</name>
<dbReference type="RefSeq" id="WP_188748713.1">
    <property type="nucleotide sequence ID" value="NZ_BMIK01000003.1"/>
</dbReference>
<protein>
    <recommendedName>
        <fullName evidence="3">DUF4333 domain-containing protein</fullName>
    </recommendedName>
</protein>
<organism evidence="1 2">
    <name type="scientific">Parapedobacter defluvii</name>
    <dbReference type="NCBI Taxonomy" id="2045106"/>
    <lineage>
        <taxon>Bacteria</taxon>
        <taxon>Pseudomonadati</taxon>
        <taxon>Bacteroidota</taxon>
        <taxon>Sphingobacteriia</taxon>
        <taxon>Sphingobacteriales</taxon>
        <taxon>Sphingobacteriaceae</taxon>
        <taxon>Parapedobacter</taxon>
    </lineage>
</organism>